<comment type="function">
    <text evidence="2">Ubiquitin-protein ligase which is mainly involved pre-mRNA splicing and DNA repair. Required for pre-mRNA splicing as component of the spliceosome.</text>
</comment>
<evidence type="ECO:0000256" key="3">
    <source>
        <dbReference type="SAM" id="MobiDB-lite"/>
    </source>
</evidence>
<evidence type="ECO:0000256" key="2">
    <source>
        <dbReference type="RuleBase" id="RU367101"/>
    </source>
</evidence>
<dbReference type="InterPro" id="IPR038959">
    <property type="entry name" value="Prp19"/>
</dbReference>
<dbReference type="InterPro" id="IPR013915">
    <property type="entry name" value="Prp19_cc"/>
</dbReference>
<dbReference type="GO" id="GO:0006281">
    <property type="term" value="P:DNA repair"/>
    <property type="evidence" value="ECO:0007669"/>
    <property type="project" value="UniProtKB-KW"/>
</dbReference>
<evidence type="ECO:0000259" key="4">
    <source>
        <dbReference type="Pfam" id="PF08606"/>
    </source>
</evidence>
<evidence type="ECO:0000313" key="5">
    <source>
        <dbReference type="EMBL" id="CAE0719650.1"/>
    </source>
</evidence>
<dbReference type="SMART" id="SM00320">
    <property type="entry name" value="WD40"/>
    <property type="match status" value="6"/>
</dbReference>
<dbReference type="EC" id="2.3.2.27" evidence="2"/>
<comment type="catalytic activity">
    <reaction evidence="2">
        <text>S-ubiquitinyl-[E2 ubiquitin-conjugating enzyme]-L-cysteine + [acceptor protein]-L-lysine = [E2 ubiquitin-conjugating enzyme]-L-cysteine + N(6)-ubiquitinyl-[acceptor protein]-L-lysine.</text>
        <dbReference type="EC" id="2.3.2.27"/>
    </reaction>
</comment>
<accession>A0A7S4EKP3</accession>
<dbReference type="GO" id="GO:0005737">
    <property type="term" value="C:cytoplasm"/>
    <property type="evidence" value="ECO:0007669"/>
    <property type="project" value="TreeGrafter"/>
</dbReference>
<keyword evidence="2" id="KW-0808">Transferase</keyword>
<dbReference type="PROSITE" id="PS50082">
    <property type="entry name" value="WD_REPEATS_2"/>
    <property type="match status" value="1"/>
</dbReference>
<dbReference type="AlphaFoldDB" id="A0A7S4EKP3"/>
<sequence length="581" mass="62545">MSFLCEISGEPLLCNSDNNNDVVVTPSGHICIKRLLLTKLAENGGLDPFETSKDLPLSEDQLVTLQVTATTNGSTQSCSPVQPRPQATSLPSMLGLIQKEYDALVLELFDTRKALEETRRELSQALYQNDAAIRVVARVAQERDSAKQQLEQWSASAGANASVAPTTKEDEATVAAKEDEATVAAPPPASSQEQPSAKRRRILDPAAKILENDLPEDDLRAMNEVWTQLNKVRKPTLKAAAADAPSPKNLGDIAFLEKKAWHRSTNQGITCIASGGNDSDNNNNLTVTAGKDKHLVVYNEVDQVVQHTLPFRSVATCVDIGKTLVVAGNDKGNVTVFALESEGDGGKGEINVGAKVVDVRVHPTDQHICAATADGRLVVAYYMAKEMHLQQITTFQTTEDNNEGYTTACLHPDGLIYVAGTKTGKLHVWDFKNKTLAATLQLQDGEEPDGITTIAISNNGYHIAAGHDSATVRFWDLRKQRLAASIKCDEGDLSVKSIKSVSFDKAGKYAAMGGTGGVKITTVKQWGVTGSFETKHSVSGMVWSRSNSSSLLEVSCDEERAIQLYGVPISGGPISEVAMEE</sequence>
<feature type="repeat" description="WD" evidence="1">
    <location>
        <begin position="451"/>
        <end position="485"/>
    </location>
</feature>
<keyword evidence="2" id="KW-0507">mRNA processing</keyword>
<feature type="compositionally biased region" description="Polar residues" evidence="3">
    <location>
        <begin position="151"/>
        <end position="165"/>
    </location>
</feature>
<keyword evidence="2" id="KW-0234">DNA repair</keyword>
<dbReference type="PANTHER" id="PTHR43995">
    <property type="entry name" value="PRE-MRNA-PROCESSING FACTOR 19"/>
    <property type="match status" value="1"/>
</dbReference>
<comment type="subunit">
    <text evidence="2">Homotetramer.</text>
</comment>
<dbReference type="InterPro" id="IPR001680">
    <property type="entry name" value="WD40_rpt"/>
</dbReference>
<feature type="domain" description="Prp19 coiled-coil region" evidence="4">
    <location>
        <begin position="87"/>
        <end position="152"/>
    </location>
</feature>
<dbReference type="Gene3D" id="2.130.10.10">
    <property type="entry name" value="YVTN repeat-like/Quinoprotein amine dehydrogenase"/>
    <property type="match status" value="1"/>
</dbReference>
<organism evidence="5">
    <name type="scientific">Pseudo-nitzschia australis</name>
    <dbReference type="NCBI Taxonomy" id="44445"/>
    <lineage>
        <taxon>Eukaryota</taxon>
        <taxon>Sar</taxon>
        <taxon>Stramenopiles</taxon>
        <taxon>Ochrophyta</taxon>
        <taxon>Bacillariophyta</taxon>
        <taxon>Bacillariophyceae</taxon>
        <taxon>Bacillariophycidae</taxon>
        <taxon>Bacillariales</taxon>
        <taxon>Bacillariaceae</taxon>
        <taxon>Pseudo-nitzschia</taxon>
    </lineage>
</organism>
<dbReference type="SUPFAM" id="SSF50978">
    <property type="entry name" value="WD40 repeat-like"/>
    <property type="match status" value="1"/>
</dbReference>
<dbReference type="InterPro" id="IPR015943">
    <property type="entry name" value="WD40/YVTN_repeat-like_dom_sf"/>
</dbReference>
<comment type="similarity">
    <text evidence="2">Belongs to the WD repeat PRP19 family.</text>
</comment>
<dbReference type="GO" id="GO:0000398">
    <property type="term" value="P:mRNA splicing, via spliceosome"/>
    <property type="evidence" value="ECO:0007669"/>
    <property type="project" value="InterPro"/>
</dbReference>
<keyword evidence="2" id="KW-0747">Spliceosome</keyword>
<dbReference type="Pfam" id="PF08606">
    <property type="entry name" value="Prp19"/>
    <property type="match status" value="1"/>
</dbReference>
<keyword evidence="2" id="KW-0508">mRNA splicing</keyword>
<dbReference type="UniPathway" id="UPA00143"/>
<proteinExistence type="inferred from homology"/>
<protein>
    <recommendedName>
        <fullName evidence="2">Pre-mRNA-processing factor 19</fullName>
        <ecNumber evidence="2">2.3.2.27</ecNumber>
    </recommendedName>
</protein>
<dbReference type="GO" id="GO:0070534">
    <property type="term" value="P:protein K63-linked ubiquitination"/>
    <property type="evidence" value="ECO:0007669"/>
    <property type="project" value="UniProtKB-UniRule"/>
</dbReference>
<comment type="pathway">
    <text evidence="2">Protein modification; protein ubiquitination.</text>
</comment>
<keyword evidence="2" id="KW-0227">DNA damage</keyword>
<name>A0A7S4EKP3_9STRA</name>
<dbReference type="PANTHER" id="PTHR43995:SF1">
    <property type="entry name" value="PRE-MRNA-PROCESSING FACTOR 19"/>
    <property type="match status" value="1"/>
</dbReference>
<feature type="compositionally biased region" description="Basic and acidic residues" evidence="3">
    <location>
        <begin position="167"/>
        <end position="180"/>
    </location>
</feature>
<dbReference type="InterPro" id="IPR036322">
    <property type="entry name" value="WD40_repeat_dom_sf"/>
</dbReference>
<keyword evidence="2" id="KW-0539">Nucleus</keyword>
<dbReference type="Pfam" id="PF00400">
    <property type="entry name" value="WD40"/>
    <property type="match status" value="1"/>
</dbReference>
<evidence type="ECO:0000256" key="1">
    <source>
        <dbReference type="PROSITE-ProRule" id="PRU00221"/>
    </source>
</evidence>
<keyword evidence="1" id="KW-0853">WD repeat</keyword>
<reference evidence="5" key="1">
    <citation type="submission" date="2021-01" db="EMBL/GenBank/DDBJ databases">
        <authorList>
            <person name="Corre E."/>
            <person name="Pelletier E."/>
            <person name="Niang G."/>
            <person name="Scheremetjew M."/>
            <person name="Finn R."/>
            <person name="Kale V."/>
            <person name="Holt S."/>
            <person name="Cochrane G."/>
            <person name="Meng A."/>
            <person name="Brown T."/>
            <person name="Cohen L."/>
        </authorList>
    </citation>
    <scope>NUCLEOTIDE SEQUENCE</scope>
    <source>
        <strain evidence="5">10249 10 AB</strain>
    </source>
</reference>
<dbReference type="GO" id="GO:0061630">
    <property type="term" value="F:ubiquitin protein ligase activity"/>
    <property type="evidence" value="ECO:0007669"/>
    <property type="project" value="UniProtKB-UniRule"/>
</dbReference>
<comment type="subcellular location">
    <subcellularLocation>
        <location evidence="2">Nucleus</location>
    </subcellularLocation>
</comment>
<gene>
    <name evidence="5" type="ORF">PAUS00366_LOCUS12404</name>
</gene>
<dbReference type="GO" id="GO:0071006">
    <property type="term" value="C:U2-type catalytic step 1 spliceosome"/>
    <property type="evidence" value="ECO:0007669"/>
    <property type="project" value="TreeGrafter"/>
</dbReference>
<dbReference type="GO" id="GO:0000974">
    <property type="term" value="C:Prp19 complex"/>
    <property type="evidence" value="ECO:0007669"/>
    <property type="project" value="UniProtKB-UniRule"/>
</dbReference>
<feature type="region of interest" description="Disordered" evidence="3">
    <location>
        <begin position="151"/>
        <end position="200"/>
    </location>
</feature>
<keyword evidence="2" id="KW-0833">Ubl conjugation pathway</keyword>
<dbReference type="EMBL" id="HBIX01017193">
    <property type="protein sequence ID" value="CAE0719650.1"/>
    <property type="molecule type" value="Transcribed_RNA"/>
</dbReference>